<dbReference type="AlphaFoldDB" id="A0A1I3FLX7"/>
<dbReference type="Gene3D" id="3.10.28.10">
    <property type="entry name" value="Homing endonucleases"/>
    <property type="match status" value="1"/>
</dbReference>
<gene>
    <name evidence="1" type="ORF">SAMN05216561_10542</name>
</gene>
<reference evidence="1 2" key="1">
    <citation type="submission" date="2016-10" db="EMBL/GenBank/DDBJ databases">
        <authorList>
            <person name="de Groot N.N."/>
        </authorList>
    </citation>
    <scope>NUCLEOTIDE SEQUENCE [LARGE SCALE GENOMIC DNA]</scope>
    <source>
        <strain evidence="1 2">CGMCC 1.11156</strain>
    </source>
</reference>
<dbReference type="PROSITE" id="PS51257">
    <property type="entry name" value="PROKAR_LIPOPROTEIN"/>
    <property type="match status" value="1"/>
</dbReference>
<dbReference type="STRING" id="1005945.SAMN05216561_10542"/>
<protein>
    <recommendedName>
        <fullName evidence="3">DOD-type homing endonuclease domain-containing protein</fullName>
    </recommendedName>
</protein>
<dbReference type="GO" id="GO:0016539">
    <property type="term" value="P:intein-mediated protein splicing"/>
    <property type="evidence" value="ECO:0007669"/>
    <property type="project" value="InterPro"/>
</dbReference>
<accession>A0A1I3FLX7</accession>
<dbReference type="PRINTS" id="PR00379">
    <property type="entry name" value="INTEIN"/>
</dbReference>
<evidence type="ECO:0008006" key="3">
    <source>
        <dbReference type="Google" id="ProtNLM"/>
    </source>
</evidence>
<dbReference type="InterPro" id="IPR006142">
    <property type="entry name" value="INTEIN"/>
</dbReference>
<evidence type="ECO:0000313" key="2">
    <source>
        <dbReference type="Proteomes" id="UP000198649"/>
    </source>
</evidence>
<dbReference type="Proteomes" id="UP000198649">
    <property type="component" value="Unassembled WGS sequence"/>
</dbReference>
<proteinExistence type="predicted"/>
<dbReference type="InterPro" id="IPR027434">
    <property type="entry name" value="Homing_endonucl"/>
</dbReference>
<dbReference type="EMBL" id="FOQG01000005">
    <property type="protein sequence ID" value="SFI12112.1"/>
    <property type="molecule type" value="Genomic_DNA"/>
</dbReference>
<organism evidence="1 2">
    <name type="scientific">Nocardioides psychrotolerans</name>
    <dbReference type="NCBI Taxonomy" id="1005945"/>
    <lineage>
        <taxon>Bacteria</taxon>
        <taxon>Bacillati</taxon>
        <taxon>Actinomycetota</taxon>
        <taxon>Actinomycetes</taxon>
        <taxon>Propionibacteriales</taxon>
        <taxon>Nocardioidaceae</taxon>
        <taxon>Nocardioides</taxon>
    </lineage>
</organism>
<name>A0A1I3FLX7_9ACTN</name>
<dbReference type="RefSeq" id="WP_091111787.1">
    <property type="nucleotide sequence ID" value="NZ_BKAF01000006.1"/>
</dbReference>
<dbReference type="OrthoDB" id="3366805at2"/>
<evidence type="ECO:0000313" key="1">
    <source>
        <dbReference type="EMBL" id="SFI12112.1"/>
    </source>
</evidence>
<keyword evidence="2" id="KW-1185">Reference proteome</keyword>
<sequence length="247" mass="27960">MHSPDRRRQAETLLASGLSLSACARLSGVARSTLRTWRDTSPTPRGLECPRCSDAPLVPEVYAALLGYYLGDGCVSTARRCFALRISCDIAYPEIIVDVRRLLETTHPSAATHLVRAPGCVVVQKAWKHWPCLLPQHGPGPKHSRPIVLEDWQRTILESHPAPFLRGLFHSDGSRVSNRVRRMVAGRMKYYVYPRWQFTNYSDDIRELCCWALDLVDVPWRQSNRHHISVSTRAGVARLDELIGLKQ</sequence>